<protein>
    <recommendedName>
        <fullName evidence="4">Glycosyl transferase family 1</fullName>
    </recommendedName>
</protein>
<evidence type="ECO:0000259" key="2">
    <source>
        <dbReference type="Pfam" id="PF13439"/>
    </source>
</evidence>
<feature type="domain" description="Glycosyl transferase family 1" evidence="1">
    <location>
        <begin position="205"/>
        <end position="359"/>
    </location>
</feature>
<name>C9Y8B0_CURXX</name>
<proteinExistence type="predicted"/>
<dbReference type="Gene3D" id="3.40.50.2000">
    <property type="entry name" value="Glycogen Phosphorylase B"/>
    <property type="match status" value="1"/>
</dbReference>
<keyword evidence="3" id="KW-0328">Glycosyltransferase</keyword>
<evidence type="ECO:0000313" key="3">
    <source>
        <dbReference type="EMBL" id="CBA27703.1"/>
    </source>
</evidence>
<gene>
    <name evidence="3" type="ORF">Csp_A03610</name>
</gene>
<feature type="domain" description="Glycosyltransferase subfamily 4-like N-terminal" evidence="2">
    <location>
        <begin position="24"/>
        <end position="201"/>
    </location>
</feature>
<sequence length="393" mass="44586">MQKSLNSTEPRVAIVHEWLKTYAGSEKVVEQLLTIWPDADLFSVVDFVPEGERAFLQGKKPTTTFIQKMPWAANKFRGYLPFMPLAIEQLDVSAYDVVISSNHAVAKGVLTGPNQMHVSYVHSPMRYAWDMQHQYLAESNMVSGVKSWIVRAMLHYMRLWDFRAANGVDEFLANSSFIAGRIRKSYRREAVVLYPPVDVERFALHTEKEDFYLSACRMVPYKRVPLVVEAFRKMPDKRLVVVGDGPDFDRIKQNCPPNVEIKGFLPTNDLVDLMQRAKAMVFAAEEDFGIAPVEAQACGTPIIAYGRGGSLETVQGDPAKGDITGLFFEEQTEDAICKAVQCFESVQDSITPEACRAHAEKFSIEAFRQRMSSFVNDRWAKFNNAKRGFQIWE</sequence>
<dbReference type="SUPFAM" id="SSF53756">
    <property type="entry name" value="UDP-Glycosyltransferase/glycogen phosphorylase"/>
    <property type="match status" value="1"/>
</dbReference>
<dbReference type="EMBL" id="FN543104">
    <property type="protein sequence ID" value="CBA27703.1"/>
    <property type="molecule type" value="Genomic_DNA"/>
</dbReference>
<dbReference type="PANTHER" id="PTHR45947:SF3">
    <property type="entry name" value="SULFOQUINOVOSYL TRANSFERASE SQD2"/>
    <property type="match status" value="1"/>
</dbReference>
<dbReference type="Pfam" id="PF13439">
    <property type="entry name" value="Glyco_transf_4"/>
    <property type="match status" value="1"/>
</dbReference>
<organism evidence="3">
    <name type="scientific">Curvibacter symbiont subsp. Hydra magnipapillata</name>
    <dbReference type="NCBI Taxonomy" id="667019"/>
    <lineage>
        <taxon>Bacteria</taxon>
        <taxon>Pseudomonadati</taxon>
        <taxon>Pseudomonadota</taxon>
        <taxon>Betaproteobacteria</taxon>
        <taxon>Burkholderiales</taxon>
        <taxon>Comamonadaceae</taxon>
        <taxon>Curvibacter</taxon>
    </lineage>
</organism>
<dbReference type="AlphaFoldDB" id="C9Y8B0"/>
<dbReference type="PANTHER" id="PTHR45947">
    <property type="entry name" value="SULFOQUINOVOSYL TRANSFERASE SQD2"/>
    <property type="match status" value="1"/>
</dbReference>
<accession>C9Y8B0</accession>
<keyword evidence="3" id="KW-0808">Transferase</keyword>
<reference evidence="3" key="1">
    <citation type="journal article" date="2010" name="Nature">
        <title>The dynamic genome of Hydra.</title>
        <authorList>
            <person name="Chapman J.A."/>
            <person name="Kirkness E.F."/>
            <person name="Simakov O."/>
            <person name="Hampson S.E."/>
            <person name="Mitros T."/>
            <person name="Weinmaier T."/>
            <person name="Rattei T."/>
            <person name="Balasubramanian P.G."/>
            <person name="Borman J."/>
            <person name="Busam D."/>
            <person name="Disbennett K."/>
            <person name="Pfannkoch C."/>
            <person name="Sumin N."/>
            <person name="Sutton G."/>
            <person name="Viswanathan L."/>
            <person name="Walenz B."/>
            <person name="Goodstein D.M."/>
            <person name="Hellsten U."/>
            <person name="Kawashima T."/>
            <person name="Prochnik S.E."/>
            <person name="Putnam N.H."/>
            <person name="Shu S."/>
            <person name="Blumberg B."/>
            <person name="Dana C.E."/>
            <person name="Gee L."/>
            <person name="Kibler D.F."/>
            <person name="Law L."/>
            <person name="Lindgens D."/>
            <person name="Martinez D.E."/>
            <person name="Peng J."/>
            <person name="Wigge P.A."/>
            <person name="Bertulat B."/>
            <person name="Guder C."/>
            <person name="Nakamura Y."/>
            <person name="Ozbek S."/>
            <person name="Watanabe H."/>
            <person name="Khalturin K."/>
            <person name="Hemmrich G."/>
            <person name="Franke A."/>
            <person name="Augustin R."/>
            <person name="Fraune S."/>
            <person name="Hayakawa E."/>
            <person name="Hayakawa S."/>
            <person name="Hirose M."/>
            <person name="Hwang J."/>
            <person name="Ikeo K."/>
            <person name="Nishimiya-Fujisawa C."/>
            <person name="Ogura A."/>
            <person name="Takahashi T."/>
            <person name="Steinmetz P.R."/>
            <person name="Zhang X."/>
            <person name="Aufschnaiter R."/>
            <person name="Eder M.K."/>
            <person name="Gorny A.K."/>
            <person name="Salvenmoser W."/>
            <person name="Heimberg A.M."/>
            <person name="Wheeler B.M."/>
            <person name="Peterson K.J."/>
            <person name="Boettger A."/>
            <person name="Tischler P."/>
            <person name="Wolf A."/>
            <person name="Gojobori T."/>
            <person name="Remington K.A."/>
            <person name="Strausberg R.L."/>
            <person name="Venter J."/>
            <person name="Technau U."/>
            <person name="Hobmayer B."/>
            <person name="Bosch T.C."/>
            <person name="Holstein T.W."/>
            <person name="Fujisawa T."/>
            <person name="Bode H.R."/>
            <person name="David C.N."/>
            <person name="Rokhsar D.S."/>
            <person name="Steele R.E."/>
        </authorList>
    </citation>
    <scope>NUCLEOTIDE SEQUENCE</scope>
</reference>
<dbReference type="InterPro" id="IPR028098">
    <property type="entry name" value="Glyco_trans_4-like_N"/>
</dbReference>
<dbReference type="InterPro" id="IPR001296">
    <property type="entry name" value="Glyco_trans_1"/>
</dbReference>
<dbReference type="GO" id="GO:0016757">
    <property type="term" value="F:glycosyltransferase activity"/>
    <property type="evidence" value="ECO:0007669"/>
    <property type="project" value="UniProtKB-KW"/>
</dbReference>
<evidence type="ECO:0000259" key="1">
    <source>
        <dbReference type="Pfam" id="PF00534"/>
    </source>
</evidence>
<dbReference type="CDD" id="cd03804">
    <property type="entry name" value="GT4_WbaZ-like"/>
    <property type="match status" value="1"/>
</dbReference>
<dbReference type="InterPro" id="IPR050194">
    <property type="entry name" value="Glycosyltransferase_grp1"/>
</dbReference>
<dbReference type="Pfam" id="PF00534">
    <property type="entry name" value="Glycos_transf_1"/>
    <property type="match status" value="1"/>
</dbReference>
<evidence type="ECO:0008006" key="4">
    <source>
        <dbReference type="Google" id="ProtNLM"/>
    </source>
</evidence>
<dbReference type="CAZy" id="GT4">
    <property type="family name" value="Glycosyltransferase Family 4"/>
</dbReference>